<evidence type="ECO:0000256" key="4">
    <source>
        <dbReference type="ARBA" id="ARBA00022485"/>
    </source>
</evidence>
<dbReference type="GO" id="GO:0051539">
    <property type="term" value="F:4 iron, 4 sulfur cluster binding"/>
    <property type="evidence" value="ECO:0007669"/>
    <property type="project" value="UniProtKB-KW"/>
</dbReference>
<comment type="cofactor">
    <cofactor evidence="2">
        <name>[4Fe-4S] cluster</name>
        <dbReference type="ChEBI" id="CHEBI:49883"/>
    </cofactor>
</comment>
<evidence type="ECO:0000256" key="8">
    <source>
        <dbReference type="ARBA" id="ARBA00023004"/>
    </source>
</evidence>
<dbReference type="Proteomes" id="UP000555393">
    <property type="component" value="Unassembled WGS sequence"/>
</dbReference>
<keyword evidence="7 12" id="KW-0560">Oxidoreductase</keyword>
<gene>
    <name evidence="12" type="ORF">FHS77_000467</name>
</gene>
<dbReference type="EC" id="1.17.1.9" evidence="12"/>
<dbReference type="InterPro" id="IPR050123">
    <property type="entry name" value="Prok_molybdopt-oxidoreductase"/>
</dbReference>
<dbReference type="Pfam" id="PF00384">
    <property type="entry name" value="Molybdopterin"/>
    <property type="match status" value="1"/>
</dbReference>
<comment type="caution">
    <text evidence="12">The sequence shown here is derived from an EMBL/GenBank/DDBJ whole genome shotgun (WGS) entry which is preliminary data.</text>
</comment>
<dbReference type="Gene3D" id="3.40.50.740">
    <property type="match status" value="1"/>
</dbReference>
<dbReference type="InterPro" id="IPR006656">
    <property type="entry name" value="Mopterin_OxRdtase"/>
</dbReference>
<dbReference type="GO" id="GO:0030151">
    <property type="term" value="F:molybdenum ion binding"/>
    <property type="evidence" value="ECO:0007669"/>
    <property type="project" value="InterPro"/>
</dbReference>
<dbReference type="InterPro" id="IPR037951">
    <property type="entry name" value="MopB_CT_YdeP"/>
</dbReference>
<evidence type="ECO:0000313" key="12">
    <source>
        <dbReference type="EMBL" id="MBB6259959.1"/>
    </source>
</evidence>
<dbReference type="InterPro" id="IPR010046">
    <property type="entry name" value="Mopterin_OxRdtse_a_bac"/>
</dbReference>
<organism evidence="12 13">
    <name type="scientific">Paenochrobactrum gallinarii</name>
    <dbReference type="NCBI Taxonomy" id="643673"/>
    <lineage>
        <taxon>Bacteria</taxon>
        <taxon>Pseudomonadati</taxon>
        <taxon>Pseudomonadota</taxon>
        <taxon>Alphaproteobacteria</taxon>
        <taxon>Hyphomicrobiales</taxon>
        <taxon>Brucellaceae</taxon>
        <taxon>Paenochrobactrum</taxon>
    </lineage>
</organism>
<keyword evidence="5" id="KW-0500">Molybdenum</keyword>
<reference evidence="12 13" key="1">
    <citation type="submission" date="2020-08" db="EMBL/GenBank/DDBJ databases">
        <title>Genomic Encyclopedia of Type Strains, Phase IV (KMG-IV): sequencing the most valuable type-strain genomes for metagenomic binning, comparative biology and taxonomic classification.</title>
        <authorList>
            <person name="Goeker M."/>
        </authorList>
    </citation>
    <scope>NUCLEOTIDE SEQUENCE [LARGE SCALE GENOMIC DNA]</scope>
    <source>
        <strain evidence="12 13">DSM 22336</strain>
    </source>
</reference>
<dbReference type="EMBL" id="JACIIU010000001">
    <property type="protein sequence ID" value="MBB6259959.1"/>
    <property type="molecule type" value="Genomic_DNA"/>
</dbReference>
<dbReference type="NCBIfam" id="TIGR01701">
    <property type="entry name" value="Fdhalpha-like"/>
    <property type="match status" value="1"/>
</dbReference>
<sequence>MSKCNGKTDFIGKASKAAGGWGALKSSGKQILQSGAALTNVRTMLKANQPNGFDCPGCAWGDPEHGSSFEFCENGVKAVAWEATGRRTTPKFFATHTVSELRGWTDYDLEHTGRLTHPMRYNTQTDQYEAIDWDEAFAEIGATLAALDSAHRAEFYTSGRASNEAAFLYQLFVRAYGTNNFPDCSNMCHEASGVALKQSIGVGKGTVLLEDFEKADAIFVVGQNPGTNHPRMLADLRRAAERGAHIVVLNPVRERGLERFADPQNKLEMITGGSEAIASDYLQPRLGGDLAAFRGMSKAVFAVDDAALARGEKSVLDHAFLSKHTVEFAAYRAAVEATSWEAIEDQSGLMRAQLENAAQIYLRSRNVITTWAMGITQHRHSVITIREITNFMMLRGHIGREGAGLCPVRGHSNVQGDRTVGINEKPSQAFLDALEREFDFEVPRVEGHNVLGAIGAMLDGSAKVFIGLGGNFARATPDSPVIAKALSGLDLTVHVATKLNHSHLLPGKKSYILPCLGRTEIDMNSKGVAQIVTVEDSMSMVHGSGGINQPASKLLRSEIAIVAGIANATLGAKPVNWLELADDYDLIRDHIERVLPDFYDFNKRVRVPRGFHLRNSAAEREWKTPSGKATFWTGAMPEAVEHQQARGVAGHSVLQTFRSHDQYNTTIYGMDDRYRGVYGERQVVFVNPADMAEIGVEAGDRADIIGQFDDGIERVAENFRFVPYDIPRGCVAGYYPEMNVLVPLVSFGDESYTPTSKSVIVTFRKKTKLAA</sequence>
<dbReference type="CDD" id="cd02787">
    <property type="entry name" value="MopB_CT_ydeP"/>
    <property type="match status" value="1"/>
</dbReference>
<keyword evidence="9" id="KW-0411">Iron-sulfur</keyword>
<dbReference type="CDD" id="cd02767">
    <property type="entry name" value="MopB_ydeP"/>
    <property type="match status" value="1"/>
</dbReference>
<evidence type="ECO:0000256" key="3">
    <source>
        <dbReference type="ARBA" id="ARBA00010312"/>
    </source>
</evidence>
<evidence type="ECO:0000259" key="11">
    <source>
        <dbReference type="Pfam" id="PF01568"/>
    </source>
</evidence>
<dbReference type="SUPFAM" id="SSF50692">
    <property type="entry name" value="ADC-like"/>
    <property type="match status" value="1"/>
</dbReference>
<evidence type="ECO:0000313" key="13">
    <source>
        <dbReference type="Proteomes" id="UP000555393"/>
    </source>
</evidence>
<dbReference type="AlphaFoldDB" id="A0A841LWD7"/>
<keyword evidence="4" id="KW-0004">4Fe-4S</keyword>
<dbReference type="SUPFAM" id="SSF53706">
    <property type="entry name" value="Formate dehydrogenase/DMSO reductase, domains 1-3"/>
    <property type="match status" value="1"/>
</dbReference>
<evidence type="ECO:0000256" key="7">
    <source>
        <dbReference type="ARBA" id="ARBA00023002"/>
    </source>
</evidence>
<proteinExistence type="inferred from homology"/>
<name>A0A841LWD7_9HYPH</name>
<dbReference type="GO" id="GO:0016020">
    <property type="term" value="C:membrane"/>
    <property type="evidence" value="ECO:0007669"/>
    <property type="project" value="TreeGrafter"/>
</dbReference>
<dbReference type="InterPro" id="IPR006657">
    <property type="entry name" value="MoPterin_dinucl-bd_dom"/>
</dbReference>
<dbReference type="PIRSF" id="PIRSF000144">
    <property type="entry name" value="CbbBc"/>
    <property type="match status" value="1"/>
</dbReference>
<feature type="domain" description="Molybdopterin oxidoreductase" evidence="10">
    <location>
        <begin position="114"/>
        <end position="493"/>
    </location>
</feature>
<keyword evidence="13" id="KW-1185">Reference proteome</keyword>
<evidence type="ECO:0000256" key="1">
    <source>
        <dbReference type="ARBA" id="ARBA00001942"/>
    </source>
</evidence>
<dbReference type="Gene3D" id="3.40.228.10">
    <property type="entry name" value="Dimethylsulfoxide Reductase, domain 2"/>
    <property type="match status" value="1"/>
</dbReference>
<keyword evidence="8" id="KW-0408">Iron</keyword>
<dbReference type="GO" id="GO:0008863">
    <property type="term" value="F:formate dehydrogenase (NAD+) activity"/>
    <property type="evidence" value="ECO:0007669"/>
    <property type="project" value="UniProtKB-EC"/>
</dbReference>
<dbReference type="PANTHER" id="PTHR43105:SF4">
    <property type="entry name" value="PROTEIN YDEP"/>
    <property type="match status" value="1"/>
</dbReference>
<feature type="domain" description="Molybdopterin dinucleotide-binding" evidence="11">
    <location>
        <begin position="654"/>
        <end position="736"/>
    </location>
</feature>
<dbReference type="InterPro" id="IPR041953">
    <property type="entry name" value="YdeP_MopB"/>
</dbReference>
<keyword evidence="6" id="KW-0479">Metal-binding</keyword>
<dbReference type="GO" id="GO:1990204">
    <property type="term" value="C:oxidoreductase complex"/>
    <property type="evidence" value="ECO:0007669"/>
    <property type="project" value="UniProtKB-ARBA"/>
</dbReference>
<comment type="similarity">
    <text evidence="3">Belongs to the prokaryotic molybdopterin-containing oxidoreductase family.</text>
</comment>
<evidence type="ECO:0000259" key="10">
    <source>
        <dbReference type="Pfam" id="PF00384"/>
    </source>
</evidence>
<dbReference type="PANTHER" id="PTHR43105">
    <property type="entry name" value="RESPIRATORY NITRATE REDUCTASE"/>
    <property type="match status" value="1"/>
</dbReference>
<comment type="cofactor">
    <cofactor evidence="1">
        <name>Mo-bis(molybdopterin guanine dinucleotide)</name>
        <dbReference type="ChEBI" id="CHEBI:60539"/>
    </cofactor>
</comment>
<dbReference type="Pfam" id="PF01568">
    <property type="entry name" value="Molydop_binding"/>
    <property type="match status" value="1"/>
</dbReference>
<dbReference type="GO" id="GO:0045333">
    <property type="term" value="P:cellular respiration"/>
    <property type="evidence" value="ECO:0007669"/>
    <property type="project" value="UniProtKB-ARBA"/>
</dbReference>
<evidence type="ECO:0000256" key="2">
    <source>
        <dbReference type="ARBA" id="ARBA00001966"/>
    </source>
</evidence>
<dbReference type="GO" id="GO:0043546">
    <property type="term" value="F:molybdopterin cofactor binding"/>
    <property type="evidence" value="ECO:0007669"/>
    <property type="project" value="InterPro"/>
</dbReference>
<evidence type="ECO:0000256" key="6">
    <source>
        <dbReference type="ARBA" id="ARBA00022723"/>
    </source>
</evidence>
<dbReference type="InterPro" id="IPR009010">
    <property type="entry name" value="Asp_de-COase-like_dom_sf"/>
</dbReference>
<dbReference type="RefSeq" id="WP_184219386.1">
    <property type="nucleotide sequence ID" value="NZ_JACIIU010000001.1"/>
</dbReference>
<protein>
    <submittedName>
        <fullName evidence="12">Formate dehydrogenase major subunit</fullName>
        <ecNumber evidence="12">1.17.1.9</ecNumber>
    </submittedName>
</protein>
<accession>A0A841LWD7</accession>
<evidence type="ECO:0000256" key="5">
    <source>
        <dbReference type="ARBA" id="ARBA00022505"/>
    </source>
</evidence>
<evidence type="ECO:0000256" key="9">
    <source>
        <dbReference type="ARBA" id="ARBA00023014"/>
    </source>
</evidence>